<feature type="compositionally biased region" description="Basic and acidic residues" evidence="2">
    <location>
        <begin position="535"/>
        <end position="549"/>
    </location>
</feature>
<dbReference type="SUPFAM" id="SSF54928">
    <property type="entry name" value="RNA-binding domain, RBD"/>
    <property type="match status" value="1"/>
</dbReference>
<dbReference type="PROSITE" id="PS50102">
    <property type="entry name" value="RRM"/>
    <property type="match status" value="1"/>
</dbReference>
<dbReference type="Pfam" id="PF00076">
    <property type="entry name" value="RRM_1"/>
    <property type="match status" value="1"/>
</dbReference>
<dbReference type="GO" id="GO:0016567">
    <property type="term" value="P:protein ubiquitination"/>
    <property type="evidence" value="ECO:0007669"/>
    <property type="project" value="TreeGrafter"/>
</dbReference>
<accession>A0AAV6KZ05</accession>
<dbReference type="Proteomes" id="UP000823749">
    <property type="component" value="Chromosome 3"/>
</dbReference>
<dbReference type="GO" id="GO:0004842">
    <property type="term" value="F:ubiquitin-protein transferase activity"/>
    <property type="evidence" value="ECO:0007669"/>
    <property type="project" value="InterPro"/>
</dbReference>
<dbReference type="Gene3D" id="3.30.70.330">
    <property type="match status" value="1"/>
</dbReference>
<organism evidence="4 5">
    <name type="scientific">Rhododendron griersonianum</name>
    <dbReference type="NCBI Taxonomy" id="479676"/>
    <lineage>
        <taxon>Eukaryota</taxon>
        <taxon>Viridiplantae</taxon>
        <taxon>Streptophyta</taxon>
        <taxon>Embryophyta</taxon>
        <taxon>Tracheophyta</taxon>
        <taxon>Spermatophyta</taxon>
        <taxon>Magnoliopsida</taxon>
        <taxon>eudicotyledons</taxon>
        <taxon>Gunneridae</taxon>
        <taxon>Pentapetalae</taxon>
        <taxon>asterids</taxon>
        <taxon>Ericales</taxon>
        <taxon>Ericaceae</taxon>
        <taxon>Ericoideae</taxon>
        <taxon>Rhodoreae</taxon>
        <taxon>Rhododendron</taxon>
    </lineage>
</organism>
<dbReference type="Pfam" id="PF14570">
    <property type="entry name" value="zf-RING_4"/>
    <property type="match status" value="1"/>
</dbReference>
<sequence length="980" mass="109329">MFIALDKTGAIMNNEEEKKCPLCAEEMDWTDQQLKPCKCGYEGKNMVNVMEQGRHMFKVVDCNILPHIRRYAYLQVCVWCWHHIMEMAEKDETEGRCPACRTPYDKERVVGMEANCKRLLFFFYQCVRNQNSYIDLLLIRVVATKKDKKNKPQKAKPKKPEVSNDLSGVRVIQRKMAYVIGLPLSLADENLLRRKEFFGQYGKVSKVSLSRTAGGAIQQFINETCSVYVTYSKEEEAIRCIQSIHGFVLEGRFLRASFGTAKYCHAWLRNLPCTNAACLYLHSIGAEEDSFSKDEEAAVHTRNRVHQIVGATHNMQRRSGNMLPPPLDDPLNGNGVTTDNAIVGSALKDTAHVALISNGHLNCSLSSKDRDGRIKTPNKTFVDIVGGSSCVPERDGRVAEDIKILNLCSDFSSVAIEEANHLETEYSDSMFKKASSSSHLPIELPGDKDSQEYFVKPFRESSKFSVFERPYFPPSDACIGNGHSFLMSDSERQVLPGSCSEVREDFLSFDDQRSKGSDSLSQGSSVLSSSYPIRIPDRSNDHAQQRKETHTFSDCNMERSTVHNHVDDASIPFTYANSALIDGYNERNFQSSTELDRNLRPSNSFSNEEIVEHLRRLDGNDIANDGDTSALDVVESSIISNILSMDFDSCDDSLTSSHSLAELLDGTGGRRGSWNFRNSEESRFSFAKKGNSVNQEPDLDSSFSSIGQASKKYSSLPDSMEKEEHYLWGPQNHVSMAQSLIPPGFSVPSREPPPGFPPRERAHQALSVTSGNHLVKTSSLPNSQYLVGSMTNITNNRDFDFVDPAIMVVGRGKSTNIMNSNSSFEARPSPTPQTYEHEARLWLLMQQSASATHQDPTFPSTFVQEAPTAHQGLICPGRIGNGFSPTGDTFGLTSMLMDPHHSYNPSPVPQLCQQKYSNGHMSNSYGGVSLNEARLRNEMGTAEIQRNERLGLNKFFPGYGGDLMLQMPSTGDVYNRVYGL</sequence>
<evidence type="ECO:0000256" key="1">
    <source>
        <dbReference type="PROSITE-ProRule" id="PRU00176"/>
    </source>
</evidence>
<reference evidence="4" key="1">
    <citation type="submission" date="2020-08" db="EMBL/GenBank/DDBJ databases">
        <title>Plant Genome Project.</title>
        <authorList>
            <person name="Zhang R.-G."/>
        </authorList>
    </citation>
    <scope>NUCLEOTIDE SEQUENCE</scope>
    <source>
        <strain evidence="4">WSP0</strain>
        <tissue evidence="4">Leaf</tissue>
    </source>
</reference>
<name>A0AAV6KZ05_9ERIC</name>
<keyword evidence="5" id="KW-1185">Reference proteome</keyword>
<protein>
    <recommendedName>
        <fullName evidence="3">RRM domain-containing protein</fullName>
    </recommendedName>
</protein>
<feature type="region of interest" description="Disordered" evidence="2">
    <location>
        <begin position="511"/>
        <end position="549"/>
    </location>
</feature>
<dbReference type="FunFam" id="3.30.70.330:FF:000161">
    <property type="entry name" value="RNA binding (RRM/RBD/RNP motifs) family protein"/>
    <property type="match status" value="1"/>
</dbReference>
<dbReference type="InterPro" id="IPR012677">
    <property type="entry name" value="Nucleotide-bd_a/b_plait_sf"/>
</dbReference>
<dbReference type="InterPro" id="IPR013083">
    <property type="entry name" value="Znf_RING/FYVE/PHD"/>
</dbReference>
<gene>
    <name evidence="4" type="ORF">RHGRI_007640</name>
</gene>
<dbReference type="PANTHER" id="PTHR12603">
    <property type="entry name" value="CCR4-NOT TRANSCRIPTION COMPLEX RELATED"/>
    <property type="match status" value="1"/>
</dbReference>
<dbReference type="InterPro" id="IPR034261">
    <property type="entry name" value="CNOT4_RRM"/>
</dbReference>
<evidence type="ECO:0000313" key="4">
    <source>
        <dbReference type="EMBL" id="KAG5557464.1"/>
    </source>
</evidence>
<dbReference type="GO" id="GO:0030014">
    <property type="term" value="C:CCR4-NOT complex"/>
    <property type="evidence" value="ECO:0007669"/>
    <property type="project" value="InterPro"/>
</dbReference>
<dbReference type="EMBL" id="JACTNZ010000003">
    <property type="protein sequence ID" value="KAG5557464.1"/>
    <property type="molecule type" value="Genomic_DNA"/>
</dbReference>
<comment type="caution">
    <text evidence="4">The sequence shown here is derived from an EMBL/GenBank/DDBJ whole genome shotgun (WGS) entry which is preliminary data.</text>
</comment>
<dbReference type="SMART" id="SM00361">
    <property type="entry name" value="RRM_1"/>
    <property type="match status" value="1"/>
</dbReference>
<proteinExistence type="predicted"/>
<feature type="compositionally biased region" description="Low complexity" evidence="2">
    <location>
        <begin position="517"/>
        <end position="530"/>
    </location>
</feature>
<dbReference type="PANTHER" id="PTHR12603:SF10">
    <property type="entry name" value="TRANSCRIPTION FACTOR C2H2 FAMILY"/>
    <property type="match status" value="1"/>
</dbReference>
<dbReference type="AlphaFoldDB" id="A0AAV6KZ05"/>
<evidence type="ECO:0000259" key="3">
    <source>
        <dbReference type="PROSITE" id="PS50102"/>
    </source>
</evidence>
<feature type="domain" description="RRM" evidence="3">
    <location>
        <begin position="175"/>
        <end position="261"/>
    </location>
</feature>
<dbReference type="CDD" id="cd12438">
    <property type="entry name" value="RRM_CNOT4"/>
    <property type="match status" value="1"/>
</dbReference>
<evidence type="ECO:0000256" key="2">
    <source>
        <dbReference type="SAM" id="MobiDB-lite"/>
    </source>
</evidence>
<dbReference type="InterPro" id="IPR039515">
    <property type="entry name" value="NOT4_mRING-HC-C4C4"/>
</dbReference>
<dbReference type="InterPro" id="IPR039780">
    <property type="entry name" value="Mot2"/>
</dbReference>
<dbReference type="GO" id="GO:0003723">
    <property type="term" value="F:RNA binding"/>
    <property type="evidence" value="ECO:0007669"/>
    <property type="project" value="UniProtKB-UniRule"/>
</dbReference>
<dbReference type="Gene3D" id="3.30.40.10">
    <property type="entry name" value="Zinc/RING finger domain, C3HC4 (zinc finger)"/>
    <property type="match status" value="1"/>
</dbReference>
<evidence type="ECO:0000313" key="5">
    <source>
        <dbReference type="Proteomes" id="UP000823749"/>
    </source>
</evidence>
<dbReference type="InterPro" id="IPR003954">
    <property type="entry name" value="RRM_euk-type"/>
</dbReference>
<dbReference type="CDD" id="cd16618">
    <property type="entry name" value="mRING-HC-C4C4_CNOT4"/>
    <property type="match status" value="1"/>
</dbReference>
<dbReference type="InterPro" id="IPR000504">
    <property type="entry name" value="RRM_dom"/>
</dbReference>
<keyword evidence="1" id="KW-0694">RNA-binding</keyword>
<dbReference type="InterPro" id="IPR035979">
    <property type="entry name" value="RBD_domain_sf"/>
</dbReference>